<sequence length="195" mass="22436">MSCLKTCILFAFVINLKAAMSETETAGKFWHELYYVLPFINGKPRYIPDINYFLRFSATDDPNVYKIDTKGDIPSVDQGRLICVQRPEFAVLSNPIMNAEFSLRKTVNGPNSRSLVVWSSDPEHFFWTMRCREEGHPNNSTCNIDQTDMALFVSGTPNDLNWPLVLEDIAKTNITFADRAYKWFYAYSETSRCID</sequence>
<accession>A0ABY7FNW9</accession>
<keyword evidence="1" id="KW-0732">Signal</keyword>
<gene>
    <name evidence="2" type="ORF">MAR_016362</name>
</gene>
<evidence type="ECO:0000313" key="2">
    <source>
        <dbReference type="EMBL" id="WAR22388.1"/>
    </source>
</evidence>
<evidence type="ECO:0000313" key="3">
    <source>
        <dbReference type="Proteomes" id="UP001164746"/>
    </source>
</evidence>
<reference evidence="2" key="1">
    <citation type="submission" date="2022-11" db="EMBL/GenBank/DDBJ databases">
        <title>Centuries of genome instability and evolution in soft-shell clam transmissible cancer (bioRxiv).</title>
        <authorList>
            <person name="Hart S.F.M."/>
            <person name="Yonemitsu M.A."/>
            <person name="Giersch R.M."/>
            <person name="Beal B.F."/>
            <person name="Arriagada G."/>
            <person name="Davis B.W."/>
            <person name="Ostrander E.A."/>
            <person name="Goff S.P."/>
            <person name="Metzger M.J."/>
        </authorList>
    </citation>
    <scope>NUCLEOTIDE SEQUENCE</scope>
    <source>
        <strain evidence="2">MELC-2E11</strain>
        <tissue evidence="2">Siphon/mantle</tissue>
    </source>
</reference>
<name>A0ABY7FNW9_MYAAR</name>
<organism evidence="2 3">
    <name type="scientific">Mya arenaria</name>
    <name type="common">Soft-shell clam</name>
    <dbReference type="NCBI Taxonomy" id="6604"/>
    <lineage>
        <taxon>Eukaryota</taxon>
        <taxon>Metazoa</taxon>
        <taxon>Spiralia</taxon>
        <taxon>Lophotrochozoa</taxon>
        <taxon>Mollusca</taxon>
        <taxon>Bivalvia</taxon>
        <taxon>Autobranchia</taxon>
        <taxon>Heteroconchia</taxon>
        <taxon>Euheterodonta</taxon>
        <taxon>Imparidentia</taxon>
        <taxon>Neoheterodontei</taxon>
        <taxon>Myida</taxon>
        <taxon>Myoidea</taxon>
        <taxon>Myidae</taxon>
        <taxon>Mya</taxon>
    </lineage>
</organism>
<proteinExistence type="predicted"/>
<keyword evidence="3" id="KW-1185">Reference proteome</keyword>
<protein>
    <submittedName>
        <fullName evidence="2">Uncharacterized protein</fullName>
    </submittedName>
</protein>
<dbReference type="EMBL" id="CP111023">
    <property type="protein sequence ID" value="WAR22388.1"/>
    <property type="molecule type" value="Genomic_DNA"/>
</dbReference>
<evidence type="ECO:0000256" key="1">
    <source>
        <dbReference type="SAM" id="SignalP"/>
    </source>
</evidence>
<feature type="signal peptide" evidence="1">
    <location>
        <begin position="1"/>
        <end position="21"/>
    </location>
</feature>
<feature type="chain" id="PRO_5047548775" evidence="1">
    <location>
        <begin position="22"/>
        <end position="195"/>
    </location>
</feature>
<dbReference type="Proteomes" id="UP001164746">
    <property type="component" value="Chromosome 12"/>
</dbReference>